<organism evidence="1">
    <name type="scientific">Sulfolobus filamentous virus 1</name>
    <name type="common">SFV1</name>
    <name type="synonym">Sulfolobus virus SFV-1</name>
    <dbReference type="NCBI Taxonomy" id="2304198"/>
    <lineage>
        <taxon>Viruses</taxon>
        <taxon>Adnaviria</taxon>
        <taxon>Zilligvirae</taxon>
        <taxon>Taleaviricota</taxon>
        <taxon>Tokiviricetes</taxon>
        <taxon>Ligamenvirales</taxon>
        <taxon>Lipothrixviridae</taxon>
        <taxon>Alphalipothrixvirus</taxon>
        <taxon>Alphalipothrixvirus beppuense</taxon>
    </lineage>
</organism>
<evidence type="ECO:0000313" key="2">
    <source>
        <dbReference type="Proteomes" id="UP000263690"/>
    </source>
</evidence>
<name>A0A346LU98_SUFV1</name>
<reference evidence="1" key="1">
    <citation type="journal article" date="2018" name="Nat. Commun.">
        <title>Structural conservation in a membrane-enveloped filamentous virus infecting a hyperthermophilic acidophile.</title>
        <authorList>
            <person name="Liu Y."/>
            <person name="Osinski T."/>
            <person name="Wang F."/>
            <person name="Krupovic M."/>
            <person name="Schouten S."/>
            <person name="Kasson P."/>
            <person name="Prangishvili D."/>
            <person name="Egelman E.H."/>
        </authorList>
    </citation>
    <scope>NUCLEOTIDE SEQUENCE [LARGE SCALE GENOMIC DNA]</scope>
    <source>
        <strain evidence="1">S48</strain>
    </source>
</reference>
<keyword evidence="2" id="KW-1185">Reference proteome</keyword>
<gene>
    <name evidence="1" type="ORF">SFV1gp59</name>
</gene>
<dbReference type="EMBL" id="MH447526">
    <property type="protein sequence ID" value="AXQ00141.1"/>
    <property type="molecule type" value="Genomic_DNA"/>
</dbReference>
<organismHost>
    <name type="scientific">Saccharolobus shibatae</name>
    <dbReference type="NCBI Taxonomy" id="2286"/>
</organismHost>
<proteinExistence type="predicted"/>
<dbReference type="Proteomes" id="UP000263690">
    <property type="component" value="Segment"/>
</dbReference>
<accession>A0A346LU98</accession>
<evidence type="ECO:0000313" key="1">
    <source>
        <dbReference type="EMBL" id="AXQ00141.1"/>
    </source>
</evidence>
<protein>
    <submittedName>
        <fullName evidence="1">Uncharacterized protein</fullName>
    </submittedName>
</protein>
<sequence>MIIYRGERVMSFYHIKYVDASFDVIVNYQRERKKIVRFNINVVVRVSDVSITYLITCSDTKYEDILNGLRFLASNKKYILTNREEYILMSGLKKVVERVCYKLV</sequence>